<reference evidence="1 2" key="1">
    <citation type="journal article" date="2019" name="Emerg. Microbes Infect.">
        <title>Comprehensive subspecies identification of 175 nontuberculous mycobacteria species based on 7547 genomic profiles.</title>
        <authorList>
            <person name="Matsumoto Y."/>
            <person name="Kinjo T."/>
            <person name="Motooka D."/>
            <person name="Nabeya D."/>
            <person name="Jung N."/>
            <person name="Uechi K."/>
            <person name="Horii T."/>
            <person name="Iida T."/>
            <person name="Fujita J."/>
            <person name="Nakamura S."/>
        </authorList>
    </citation>
    <scope>NUCLEOTIDE SEQUENCE [LARGE SCALE GENOMIC DNA]</scope>
    <source>
        <strain evidence="1 2">JCM 30725</strain>
    </source>
</reference>
<protein>
    <submittedName>
        <fullName evidence="1">Uncharacterized protein</fullName>
    </submittedName>
</protein>
<gene>
    <name evidence="1" type="ORF">MBOU_52530</name>
</gene>
<dbReference type="AlphaFoldDB" id="A0A7I9YX12"/>
<comment type="caution">
    <text evidence="1">The sequence shown here is derived from an EMBL/GenBank/DDBJ whole genome shotgun (WGS) entry which is preliminary data.</text>
</comment>
<dbReference type="EMBL" id="BLKZ01000002">
    <property type="protein sequence ID" value="GFG93211.1"/>
    <property type="molecule type" value="Genomic_DNA"/>
</dbReference>
<proteinExistence type="predicted"/>
<evidence type="ECO:0000313" key="2">
    <source>
        <dbReference type="Proteomes" id="UP000465360"/>
    </source>
</evidence>
<evidence type="ECO:0000313" key="1">
    <source>
        <dbReference type="EMBL" id="GFG93211.1"/>
    </source>
</evidence>
<keyword evidence="2" id="KW-1185">Reference proteome</keyword>
<name>A0A7I9YX12_MYCBU</name>
<organism evidence="1 2">
    <name type="scientific">Mycobacterium bourgelatii</name>
    <dbReference type="NCBI Taxonomy" id="1273442"/>
    <lineage>
        <taxon>Bacteria</taxon>
        <taxon>Bacillati</taxon>
        <taxon>Actinomycetota</taxon>
        <taxon>Actinomycetes</taxon>
        <taxon>Mycobacteriales</taxon>
        <taxon>Mycobacteriaceae</taxon>
        <taxon>Mycobacterium</taxon>
    </lineage>
</organism>
<sequence length="58" mass="6413">MVGEVDLAHAACTQGSDDRVSGKHVALMETHAEFFVSQRNHRTVYTCARRILGAERAI</sequence>
<accession>A0A7I9YX12</accession>
<dbReference type="Proteomes" id="UP000465360">
    <property type="component" value="Unassembled WGS sequence"/>
</dbReference>